<gene>
    <name evidence="3" type="ORF">DC041_0009475</name>
</gene>
<dbReference type="PRINTS" id="PR00190">
    <property type="entry name" value="ACTIN"/>
</dbReference>
<accession>A0A430QPG0</accession>
<dbReference type="STRING" id="6184.A0A430QPG0"/>
<name>A0A430QPG0_SCHBO</name>
<evidence type="ECO:0000256" key="2">
    <source>
        <dbReference type="RuleBase" id="RU000487"/>
    </source>
</evidence>
<dbReference type="InterPro" id="IPR043129">
    <property type="entry name" value="ATPase_NBD"/>
</dbReference>
<dbReference type="Proteomes" id="UP000290809">
    <property type="component" value="Unassembled WGS sequence"/>
</dbReference>
<dbReference type="SMART" id="SM00268">
    <property type="entry name" value="ACTIN"/>
    <property type="match status" value="1"/>
</dbReference>
<comment type="function">
    <text evidence="1">Actins are highly conserved proteins that are involved in various types of cell motility and are ubiquitously expressed in all eukaryotic cells.</text>
</comment>
<comment type="similarity">
    <text evidence="2">Belongs to the actin family.</text>
</comment>
<evidence type="ECO:0000313" key="4">
    <source>
        <dbReference type="Proteomes" id="UP000290809"/>
    </source>
</evidence>
<dbReference type="Gene3D" id="3.30.420.40">
    <property type="match status" value="1"/>
</dbReference>
<comment type="caution">
    <text evidence="3">The sequence shown here is derived from an EMBL/GenBank/DDBJ whole genome shotgun (WGS) entry which is preliminary data.</text>
</comment>
<sequence>MWYHTFYNGLRVATEEHSLFLPEASLNPNANREMTWIMFETFTTPAVYVAIQAMLFLYASGRTTGIVLDLCEGVTFTVSTYETYALPYAILRLDLVGRDLTDFMMKILTGTGCSSSVYSWNILRRKPPDNVSLFTKLLVLARRGTYEEAANALISGRGRIAVGCMSGLWVYRRTVVSPLPPVDIKKLVRIIMTEMYSKVSLRSWRDFGGQCNSKRTMGIPPQPFCWTVLSFSCFFSPPCISTFVQTSFNHTFCSSYIIAKSQYLDSKNTFCTRK</sequence>
<dbReference type="AlphaFoldDB" id="A0A430QPG0"/>
<organism evidence="3 4">
    <name type="scientific">Schistosoma bovis</name>
    <name type="common">Blood fluke</name>
    <dbReference type="NCBI Taxonomy" id="6184"/>
    <lineage>
        <taxon>Eukaryota</taxon>
        <taxon>Metazoa</taxon>
        <taxon>Spiralia</taxon>
        <taxon>Lophotrochozoa</taxon>
        <taxon>Platyhelminthes</taxon>
        <taxon>Trematoda</taxon>
        <taxon>Digenea</taxon>
        <taxon>Strigeidida</taxon>
        <taxon>Schistosomatoidea</taxon>
        <taxon>Schistosomatidae</taxon>
        <taxon>Schistosoma</taxon>
    </lineage>
</organism>
<evidence type="ECO:0000256" key="1">
    <source>
        <dbReference type="ARBA" id="ARBA00003520"/>
    </source>
</evidence>
<dbReference type="InterPro" id="IPR004000">
    <property type="entry name" value="Actin"/>
</dbReference>
<dbReference type="Pfam" id="PF00022">
    <property type="entry name" value="Actin"/>
    <property type="match status" value="1"/>
</dbReference>
<dbReference type="EMBL" id="QMKO01001495">
    <property type="protein sequence ID" value="RTG89572.1"/>
    <property type="molecule type" value="Genomic_DNA"/>
</dbReference>
<dbReference type="SUPFAM" id="SSF53067">
    <property type="entry name" value="Actin-like ATPase domain"/>
    <property type="match status" value="2"/>
</dbReference>
<keyword evidence="4" id="KW-1185">Reference proteome</keyword>
<dbReference type="PANTHER" id="PTHR11937">
    <property type="entry name" value="ACTIN"/>
    <property type="match status" value="1"/>
</dbReference>
<protein>
    <submittedName>
        <fullName evidence="3">Actin beta/gamma 1</fullName>
    </submittedName>
</protein>
<reference evidence="3 4" key="1">
    <citation type="journal article" date="2019" name="PLoS Pathog.">
        <title>Genome sequence of the bovine parasite Schistosoma bovis Tanzania.</title>
        <authorList>
            <person name="Oey H."/>
            <person name="Zakrzewski M."/>
            <person name="Gobert G."/>
            <person name="Gravermann K."/>
            <person name="Stoye J."/>
            <person name="Jones M."/>
            <person name="Mcmanus D."/>
            <person name="Krause L."/>
        </authorList>
    </citation>
    <scope>NUCLEOTIDE SEQUENCE [LARGE SCALE GENOMIC DNA]</scope>
    <source>
        <strain evidence="3 4">TAN1997</strain>
    </source>
</reference>
<proteinExistence type="inferred from homology"/>
<evidence type="ECO:0000313" key="3">
    <source>
        <dbReference type="EMBL" id="RTG89572.1"/>
    </source>
</evidence>